<proteinExistence type="predicted"/>
<gene>
    <name evidence="1" type="primary">62</name>
    <name evidence="1" type="ORF">SEA_WHEELBITE_62</name>
</gene>
<sequence length="187" mass="19474">MTIPAFDADATATPFVEGTHPGAYSPGGEFLGNEPVAAAPAPEQVAIVASEHGGYRAPGGGARLSIRDRAVAARPYSTELVEVPEWDATVEVRSLPLGERNEMMAEVVDEETGKGDFKAMFPALVIRAAFDPETGERIFAPDDAATINGFDAGVVDRVAEVALKLSGLADKAKDNAAGKSSKTETSV</sequence>
<dbReference type="Proteomes" id="UP000225544">
    <property type="component" value="Segment"/>
</dbReference>
<dbReference type="EMBL" id="MF140434">
    <property type="protein sequence ID" value="ASR84188.1"/>
    <property type="molecule type" value="Genomic_DNA"/>
</dbReference>
<evidence type="ECO:0000313" key="2">
    <source>
        <dbReference type="Proteomes" id="UP000225544"/>
    </source>
</evidence>
<dbReference type="KEGG" id="vg:65071773"/>
<dbReference type="GeneID" id="65071773"/>
<name>A0A222ZI98_9CAUD</name>
<protein>
    <submittedName>
        <fullName evidence="1">Tail assembly chaperone</fullName>
    </submittedName>
</protein>
<dbReference type="InterPro" id="IPR038556">
    <property type="entry name" value="TAC_Gp13-like_sf"/>
</dbReference>
<dbReference type="RefSeq" id="YP_010082770.1">
    <property type="nucleotide sequence ID" value="NC_055034.1"/>
</dbReference>
<reference evidence="2" key="1">
    <citation type="submission" date="2017-05" db="EMBL/GenBank/DDBJ databases">
        <authorList>
            <person name="Aguayo I.A."/>
            <person name="Haubrich L.A."/>
            <person name="Lawand A."/>
            <person name="Nayek S."/>
            <person name="Syed N."/>
            <person name="Wagner P.E."/>
            <person name="Donegan-Quick R."/>
            <person name="Kim T."/>
            <person name="Visi D.K."/>
            <person name="Allen M.S."/>
            <person name="Hughes L.E."/>
            <person name="Stoner T.H."/>
            <person name="Garlena R.A."/>
            <person name="Russell D.A."/>
            <person name="Pope W.H."/>
            <person name="Jacobs-Sera D."/>
            <person name="Hatfull G.F."/>
        </authorList>
    </citation>
    <scope>NUCLEOTIDE SEQUENCE [LARGE SCALE GENOMIC DNA]</scope>
</reference>
<accession>A0A222ZI98</accession>
<dbReference type="Gene3D" id="3.30.2220.20">
    <property type="entry name" value="Phage tail assembly chaperone gp13-like"/>
    <property type="match status" value="1"/>
</dbReference>
<organism evidence="1 2">
    <name type="scientific">Arthrobacter phage Wheelbite</name>
    <dbReference type="NCBI Taxonomy" id="2015873"/>
    <lineage>
        <taxon>Viruses</taxon>
        <taxon>Duplodnaviria</taxon>
        <taxon>Heunggongvirae</taxon>
        <taxon>Uroviricota</taxon>
        <taxon>Caudoviricetes</taxon>
        <taxon>Laroyevirus</taxon>
        <taxon>Laroyevirus wheelbite</taxon>
    </lineage>
</organism>
<evidence type="ECO:0000313" key="1">
    <source>
        <dbReference type="EMBL" id="ASR84188.1"/>
    </source>
</evidence>
<keyword evidence="2" id="KW-1185">Reference proteome</keyword>